<name>A0AAE7NQR6_9BRAD</name>
<dbReference type="EMBL" id="CP030050">
    <property type="protein sequence ID" value="QOZ66949.1"/>
    <property type="molecule type" value="Genomic_DNA"/>
</dbReference>
<proteinExistence type="predicted"/>
<sequence>MIDHIAITEMPKSGQIIIQGPSFRYLSNQGARGSDSFKLSITGSSMRISGNSSIEVEVSAE</sequence>
<organism evidence="1 2">
    <name type="scientific">Bradyrhizobium arachidis</name>
    <dbReference type="NCBI Taxonomy" id="858423"/>
    <lineage>
        <taxon>Bacteria</taxon>
        <taxon>Pseudomonadati</taxon>
        <taxon>Pseudomonadota</taxon>
        <taxon>Alphaproteobacteria</taxon>
        <taxon>Hyphomicrobiales</taxon>
        <taxon>Nitrobacteraceae</taxon>
        <taxon>Bradyrhizobium</taxon>
    </lineage>
</organism>
<dbReference type="KEGG" id="barh:WN72_11960"/>
<dbReference type="AlphaFoldDB" id="A0AAE7NQR6"/>
<accession>A0AAE7NQR6</accession>
<dbReference type="Proteomes" id="UP000594015">
    <property type="component" value="Chromosome"/>
</dbReference>
<gene>
    <name evidence="1" type="ORF">WN72_11960</name>
</gene>
<reference evidence="1 2" key="1">
    <citation type="submission" date="2018-06" db="EMBL/GenBank/DDBJ databases">
        <title>Comparative genomics of Bradyrhizobium nodulating Arachidis hypogaea.</title>
        <authorList>
            <person name="Li Y."/>
        </authorList>
    </citation>
    <scope>NUCLEOTIDE SEQUENCE [LARGE SCALE GENOMIC DNA]</scope>
    <source>
        <strain evidence="1 2">CCBAU 051107</strain>
    </source>
</reference>
<evidence type="ECO:0000313" key="1">
    <source>
        <dbReference type="EMBL" id="QOZ66949.1"/>
    </source>
</evidence>
<protein>
    <submittedName>
        <fullName evidence="1">Uncharacterized protein</fullName>
    </submittedName>
</protein>
<evidence type="ECO:0000313" key="2">
    <source>
        <dbReference type="Proteomes" id="UP000594015"/>
    </source>
</evidence>